<dbReference type="InterPro" id="IPR035999">
    <property type="entry name" value="Sec7_dom_sf"/>
</dbReference>
<dbReference type="SUPFAM" id="SSF48371">
    <property type="entry name" value="ARM repeat"/>
    <property type="match status" value="1"/>
</dbReference>
<keyword evidence="2" id="KW-0963">Cytoplasm</keyword>
<dbReference type="Proteomes" id="UP000838878">
    <property type="component" value="Chromosome 5"/>
</dbReference>
<feature type="compositionally biased region" description="Polar residues" evidence="3">
    <location>
        <begin position="1905"/>
        <end position="1915"/>
    </location>
</feature>
<evidence type="ECO:0000313" key="5">
    <source>
        <dbReference type="EMBL" id="CAH0725589.1"/>
    </source>
</evidence>
<dbReference type="SMART" id="SM00222">
    <property type="entry name" value="Sec7"/>
    <property type="match status" value="1"/>
</dbReference>
<dbReference type="InterPro" id="IPR023394">
    <property type="entry name" value="Sec7_C_sf"/>
</dbReference>
<evidence type="ECO:0000313" key="6">
    <source>
        <dbReference type="Proteomes" id="UP000838878"/>
    </source>
</evidence>
<comment type="subcellular location">
    <subcellularLocation>
        <location evidence="1">Cytoplasm</location>
    </subcellularLocation>
</comment>
<dbReference type="InterPro" id="IPR016024">
    <property type="entry name" value="ARM-type_fold"/>
</dbReference>
<feature type="region of interest" description="Disordered" evidence="3">
    <location>
        <begin position="1900"/>
        <end position="1925"/>
    </location>
</feature>
<evidence type="ECO:0000256" key="2">
    <source>
        <dbReference type="ARBA" id="ARBA00022490"/>
    </source>
</evidence>
<evidence type="ECO:0000256" key="3">
    <source>
        <dbReference type="SAM" id="MobiDB-lite"/>
    </source>
</evidence>
<sequence length="2057" mass="230657">MEELLQDIFREATGPKLISLKKSCQDALEVLCMQESSRRASYELRRACLLPLQIALESKRPRLVAFALQGFHKILRDDRFHRGIEPEDDSLWMPSQLLCATTSVMYHLPDTQVQIFRMYLSMALSPRRTLNGRLCVWACGRCGEAAAAASHVAAAARAAAAQMLRAYCAQLDEECQELLTEGSPLGRNHIVAVGCYSEVIPVIQYLCSRLAETQLIPKQNPLALFFLDCLLTLMSSLSERVSGNSHFTTFLWQKFCPSLISFLGTPRVDKNIKSREHDGHLVDDSGRGSGALVCAPSFNSKQAKAIYSIANQLVRLVGSTSNLRPVLEALYHRMLLYPPIQHRVEPLRSVRELLHNPKRLSQLVLIKKTDHPERHSDDMAIIRLIMDGVEDCGRSGNPEVVAAAVECVFSLLDALEKLCSGSVEYLPLDIATLILNHWPKLQDADYTGPLTYQTLARLPSPYRDVVAVLQSSESKDRDSSDTSGPENISSGSEAEADSDADNVFLPSRANNPVSPKSSPEEPFNDRTKTIPKTLNLGRCTITECNVDLERHNARQFVKTLQNSLLPKLINLRTCIEVDEAMQDFASKCCQHNASQPPATACIMNADGVYLATYAALLLTLKQRARYYGEVNKTHVPLTEDEFVDEVQNSGVLVYLSATWLRELYQQVLANDLLKNVSTSEHPLIHLLSDLGGLDQNHVMSDWQKLKKVSMVYNNMNDSPQYQASLRWARRILTCIWDSMVTVLSGPLTGYRNKKHKIRGIISKKINTFGKRKRIAWEGLTIQCLEGLHKAARISTTLSLQNRCSSILALLANSAISQPANGKILSTHALSLDILISGGLELGSKAPECWEHIFAACQYVSSFEHSLFGQQGNNATPIITMQTGRNKTISILQADAKMSLDGRDDETCVDVFNFLQPVLENNPNNDMTVAKIVETCRQEGGNIISGAGAARVCCALAAAADALFTRLAATTTLPALRAALQRLVTHNHTLLFSSWEQDIANNNATWWRRGKSGAGAAGGEAARALCRAGDVALRCLRAARPLAHRMAIWTVVGPHFMQAACHKDIQISSLAIQCLHDCATALLNQQVELPHFHFNEALLKPFENLLCLELCDDDIQEQIISCICEFVETNRMEIRSGWRPLFNTLRAANNSNQYSAILEIFKVFLNTDNTLVFANAALDCILCLLSHIKGLHYEEVQTTEVKPKKVTTPSQPKPSLSLKFSKNSKFIPLSEEKTEKVIVDMCREALYHLESCADILTMMYNMPKCPIFNTGNRIKGDLPLSVVDPIIPSGSLDVTKYIVNENCDEELISYRKLSTTLPLSNTTNNCLLKLDKPSNILKVWYVLIEGLISATVVCSKKNQPAAMETLFKLLRNISEVPGTHFGLHCINHLLLPTVQNWLRQISKISNTHWDSIIPNFKQYCGMTTDTIVIYLHQLQQINIERTTTDEKVDGVLSEPIESLETTFALKQIMLILVECIAQPQEPIARLGASCIRHIILTSGHLLTDNQWEIICTSLHRACNVSLSPLKQLTYAFKENSNSFYGDLAIVKVAARRDCSVNDNVRLHAMAQQVFLTDQLRGDNLKQNTKNSAQILIDDRSYIFLIYLEETINSLNTDLYTVRIPNRGLVVGLLAHQILVQIIATVLIQASSDVFHGINSILIESLKSGTNVCNYKFFLNKNNSDLLLKSLELSYTRAMQFDSRPGLKFLVQKVSNLDHAANLYKQTSSSWLIKIIALTEIFFSGVMKFKMKSNDVSIILNNYKTTLNMTLEYDQFIVKIFDLKATWELVCSNYVKHLINVNDFEDCETVKGRISCSSDESDSSSNNYDRFYSQEPTNAPDIAITRTNQNINVSIEQKSEKPKPFTFADFKSNTISDDSTKENISSVDDYKEDKLKNISRALEKSEDKIDNGNNEYETTKYSSRKSADYPQTDISPVKLKRRCASENNDGSRKVNITICDEPTYEKNKNIEPIIPPQPVPPEIEQQRTLSINKDMEVQRNCLQNILMAYLELVLTFPLERFQLVYPVLQTGFIQLAKTVTDPQLLDRINIFFDKKDLTELRYK</sequence>
<dbReference type="EMBL" id="OV170225">
    <property type="protein sequence ID" value="CAH0725589.1"/>
    <property type="molecule type" value="Genomic_DNA"/>
</dbReference>
<accession>A0A8J9YAV0</accession>
<organism evidence="5 6">
    <name type="scientific">Brenthis ino</name>
    <name type="common">lesser marbled fritillary</name>
    <dbReference type="NCBI Taxonomy" id="405034"/>
    <lineage>
        <taxon>Eukaryota</taxon>
        <taxon>Metazoa</taxon>
        <taxon>Ecdysozoa</taxon>
        <taxon>Arthropoda</taxon>
        <taxon>Hexapoda</taxon>
        <taxon>Insecta</taxon>
        <taxon>Pterygota</taxon>
        <taxon>Neoptera</taxon>
        <taxon>Endopterygota</taxon>
        <taxon>Lepidoptera</taxon>
        <taxon>Glossata</taxon>
        <taxon>Ditrysia</taxon>
        <taxon>Papilionoidea</taxon>
        <taxon>Nymphalidae</taxon>
        <taxon>Heliconiinae</taxon>
        <taxon>Argynnini</taxon>
        <taxon>Brenthis</taxon>
    </lineage>
</organism>
<dbReference type="Pfam" id="PF09324">
    <property type="entry name" value="Sec7-like_HDS"/>
    <property type="match status" value="1"/>
</dbReference>
<dbReference type="OrthoDB" id="10002886at2759"/>
<keyword evidence="6" id="KW-1185">Reference proteome</keyword>
<dbReference type="Gene3D" id="1.10.1000.11">
    <property type="entry name" value="Arf Nucleotide-binding Site Opener,domain 2"/>
    <property type="match status" value="1"/>
</dbReference>
<dbReference type="GO" id="GO:0032012">
    <property type="term" value="P:regulation of ARF protein signal transduction"/>
    <property type="evidence" value="ECO:0007669"/>
    <property type="project" value="InterPro"/>
</dbReference>
<dbReference type="GO" id="GO:0005737">
    <property type="term" value="C:cytoplasm"/>
    <property type="evidence" value="ECO:0007669"/>
    <property type="project" value="UniProtKB-SubCell"/>
</dbReference>
<dbReference type="PANTHER" id="PTHR10663">
    <property type="entry name" value="GUANYL-NUCLEOTIDE EXCHANGE FACTOR"/>
    <property type="match status" value="1"/>
</dbReference>
<protein>
    <recommendedName>
        <fullName evidence="4">SEC7 domain-containing protein</fullName>
    </recommendedName>
</protein>
<feature type="region of interest" description="Disordered" evidence="3">
    <location>
        <begin position="470"/>
        <end position="529"/>
    </location>
</feature>
<gene>
    <name evidence="5" type="ORF">BINO364_LOCUS11159</name>
</gene>
<dbReference type="SUPFAM" id="SSF48425">
    <property type="entry name" value="Sec7 domain"/>
    <property type="match status" value="1"/>
</dbReference>
<evidence type="ECO:0000256" key="1">
    <source>
        <dbReference type="ARBA" id="ARBA00004496"/>
    </source>
</evidence>
<dbReference type="InterPro" id="IPR000904">
    <property type="entry name" value="Sec7_dom"/>
</dbReference>
<dbReference type="InterPro" id="IPR015403">
    <property type="entry name" value="Mon2/Sec7/BIG1-like_HDS"/>
</dbReference>
<feature type="domain" description="SEC7" evidence="4">
    <location>
        <begin position="443"/>
        <end position="672"/>
    </location>
</feature>
<evidence type="ECO:0000259" key="4">
    <source>
        <dbReference type="SMART" id="SM00222"/>
    </source>
</evidence>
<dbReference type="GO" id="GO:0005085">
    <property type="term" value="F:guanyl-nucleotide exchange factor activity"/>
    <property type="evidence" value="ECO:0007669"/>
    <property type="project" value="InterPro"/>
</dbReference>
<proteinExistence type="predicted"/>
<dbReference type="PANTHER" id="PTHR10663:SF344">
    <property type="entry name" value="BREFELDIN A-INHIBITED GUANINE NUCLEOTIDE-EXCHANGE PROTEIN 3"/>
    <property type="match status" value="1"/>
</dbReference>
<reference evidence="5" key="1">
    <citation type="submission" date="2021-12" db="EMBL/GenBank/DDBJ databases">
        <authorList>
            <person name="Martin H S."/>
        </authorList>
    </citation>
    <scope>NUCLEOTIDE SEQUENCE</scope>
</reference>
<name>A0A8J9YAV0_9NEOP</name>
<feature type="region of interest" description="Disordered" evidence="3">
    <location>
        <begin position="1809"/>
        <end position="1837"/>
    </location>
</feature>
<feature type="non-terminal residue" evidence="5">
    <location>
        <position position="2057"/>
    </location>
</feature>
<feature type="compositionally biased region" description="Polar residues" evidence="3">
    <location>
        <begin position="508"/>
        <end position="517"/>
    </location>
</feature>